<evidence type="ECO:0000313" key="1">
    <source>
        <dbReference type="EMBL" id="KAJ0178224.1"/>
    </source>
</evidence>
<keyword evidence="2" id="KW-1185">Reference proteome</keyword>
<organism evidence="1 2">
    <name type="scientific">Dendrolimus kikuchii</name>
    <dbReference type="NCBI Taxonomy" id="765133"/>
    <lineage>
        <taxon>Eukaryota</taxon>
        <taxon>Metazoa</taxon>
        <taxon>Ecdysozoa</taxon>
        <taxon>Arthropoda</taxon>
        <taxon>Hexapoda</taxon>
        <taxon>Insecta</taxon>
        <taxon>Pterygota</taxon>
        <taxon>Neoptera</taxon>
        <taxon>Endopterygota</taxon>
        <taxon>Lepidoptera</taxon>
        <taxon>Glossata</taxon>
        <taxon>Ditrysia</taxon>
        <taxon>Bombycoidea</taxon>
        <taxon>Lasiocampidae</taxon>
        <taxon>Dendrolimus</taxon>
    </lineage>
</organism>
<dbReference type="Proteomes" id="UP000824533">
    <property type="component" value="Linkage Group LG10"/>
</dbReference>
<name>A0ACC1D3C9_9NEOP</name>
<comment type="caution">
    <text evidence="1">The sequence shown here is derived from an EMBL/GenBank/DDBJ whole genome shotgun (WGS) entry which is preliminary data.</text>
</comment>
<dbReference type="EMBL" id="CM034396">
    <property type="protein sequence ID" value="KAJ0178224.1"/>
    <property type="molecule type" value="Genomic_DNA"/>
</dbReference>
<sequence length="135" mass="14423">MNGWGILSQSALIRLPAVPSHLPDGRTRHYADGERIHPSFGQPAPSSHGEHGQAANRTQLTLLQLLYNHKTVGSIHTPSSAGGSSWCGHVARGCASSAVTTHVSFLEKLSNVAHRRRRGGKATPSNSRGSQRAYV</sequence>
<protein>
    <submittedName>
        <fullName evidence="1">Uncharacterized protein</fullName>
    </submittedName>
</protein>
<proteinExistence type="predicted"/>
<accession>A0ACC1D3C9</accession>
<evidence type="ECO:0000313" key="2">
    <source>
        <dbReference type="Proteomes" id="UP000824533"/>
    </source>
</evidence>
<reference evidence="1 2" key="1">
    <citation type="journal article" date="2021" name="Front. Genet.">
        <title>Chromosome-Level Genome Assembly Reveals Significant Gene Expansion in the Toll and IMD Signaling Pathways of Dendrolimus kikuchii.</title>
        <authorList>
            <person name="Zhou J."/>
            <person name="Wu P."/>
            <person name="Xiong Z."/>
            <person name="Liu N."/>
            <person name="Zhao N."/>
            <person name="Ji M."/>
            <person name="Qiu Y."/>
            <person name="Yang B."/>
        </authorList>
    </citation>
    <scope>NUCLEOTIDE SEQUENCE [LARGE SCALE GENOMIC DNA]</scope>
    <source>
        <strain evidence="1">Ann1</strain>
    </source>
</reference>
<gene>
    <name evidence="1" type="ORF">K1T71_006047</name>
</gene>